<evidence type="ECO:0000256" key="1">
    <source>
        <dbReference type="SAM" id="MobiDB-lite"/>
    </source>
</evidence>
<sequence>MGHTFEEGHRTEEMQSASPSNVRTHKHKLPKGKER</sequence>
<dbReference type="EMBL" id="GBXM01065020">
    <property type="protein sequence ID" value="JAH43557.1"/>
    <property type="molecule type" value="Transcribed_RNA"/>
</dbReference>
<feature type="compositionally biased region" description="Basic and acidic residues" evidence="1">
    <location>
        <begin position="1"/>
        <end position="13"/>
    </location>
</feature>
<feature type="region of interest" description="Disordered" evidence="1">
    <location>
        <begin position="1"/>
        <end position="35"/>
    </location>
</feature>
<proteinExistence type="predicted"/>
<dbReference type="AlphaFoldDB" id="A0A0E9SQN3"/>
<name>A0A0E9SQN3_ANGAN</name>
<evidence type="ECO:0000313" key="2">
    <source>
        <dbReference type="EMBL" id="JAH43557.1"/>
    </source>
</evidence>
<feature type="compositionally biased region" description="Basic residues" evidence="1">
    <location>
        <begin position="23"/>
        <end position="35"/>
    </location>
</feature>
<reference evidence="2" key="1">
    <citation type="submission" date="2014-11" db="EMBL/GenBank/DDBJ databases">
        <authorList>
            <person name="Amaro Gonzalez C."/>
        </authorList>
    </citation>
    <scope>NUCLEOTIDE SEQUENCE</scope>
</reference>
<reference evidence="2" key="2">
    <citation type="journal article" date="2015" name="Fish Shellfish Immunol.">
        <title>Early steps in the European eel (Anguilla anguilla)-Vibrio vulnificus interaction in the gills: Role of the RtxA13 toxin.</title>
        <authorList>
            <person name="Callol A."/>
            <person name="Pajuelo D."/>
            <person name="Ebbesson L."/>
            <person name="Teles M."/>
            <person name="MacKenzie S."/>
            <person name="Amaro C."/>
        </authorList>
    </citation>
    <scope>NUCLEOTIDE SEQUENCE</scope>
</reference>
<accession>A0A0E9SQN3</accession>
<protein>
    <submittedName>
        <fullName evidence="2">Uncharacterized protein</fullName>
    </submittedName>
</protein>
<organism evidence="2">
    <name type="scientific">Anguilla anguilla</name>
    <name type="common">European freshwater eel</name>
    <name type="synonym">Muraena anguilla</name>
    <dbReference type="NCBI Taxonomy" id="7936"/>
    <lineage>
        <taxon>Eukaryota</taxon>
        <taxon>Metazoa</taxon>
        <taxon>Chordata</taxon>
        <taxon>Craniata</taxon>
        <taxon>Vertebrata</taxon>
        <taxon>Euteleostomi</taxon>
        <taxon>Actinopterygii</taxon>
        <taxon>Neopterygii</taxon>
        <taxon>Teleostei</taxon>
        <taxon>Anguilliformes</taxon>
        <taxon>Anguillidae</taxon>
        <taxon>Anguilla</taxon>
    </lineage>
</organism>